<evidence type="ECO:0000313" key="4">
    <source>
        <dbReference type="EMBL" id="OGW97780.1"/>
    </source>
</evidence>
<dbReference type="PANTHER" id="PTHR30461">
    <property type="entry name" value="DNA-INVERTASE FROM LAMBDOID PROPHAGE"/>
    <property type="match status" value="1"/>
</dbReference>
<dbReference type="GO" id="GO:0000150">
    <property type="term" value="F:DNA strand exchange activity"/>
    <property type="evidence" value="ECO:0007669"/>
    <property type="project" value="InterPro"/>
</dbReference>
<proteinExistence type="predicted"/>
<comment type="caution">
    <text evidence="4">The sequence shown here is derived from an EMBL/GenBank/DDBJ whole genome shotgun (WGS) entry which is preliminary data.</text>
</comment>
<dbReference type="InterPro" id="IPR038109">
    <property type="entry name" value="DNA_bind_recomb_sf"/>
</dbReference>
<dbReference type="InterPro" id="IPR050639">
    <property type="entry name" value="SSR_resolvase"/>
</dbReference>
<dbReference type="PROSITE" id="PS51736">
    <property type="entry name" value="RECOMBINASES_3"/>
    <property type="match status" value="1"/>
</dbReference>
<evidence type="ECO:0008006" key="6">
    <source>
        <dbReference type="Google" id="ProtNLM"/>
    </source>
</evidence>
<dbReference type="PANTHER" id="PTHR30461:SF23">
    <property type="entry name" value="DNA RECOMBINASE-RELATED"/>
    <property type="match status" value="1"/>
</dbReference>
<dbReference type="Pfam" id="PF07508">
    <property type="entry name" value="Recombinase"/>
    <property type="match status" value="1"/>
</dbReference>
<dbReference type="Pfam" id="PF00239">
    <property type="entry name" value="Resolvase"/>
    <property type="match status" value="1"/>
</dbReference>
<dbReference type="SMART" id="SM00857">
    <property type="entry name" value="Resolvase"/>
    <property type="match status" value="1"/>
</dbReference>
<dbReference type="Pfam" id="PF13408">
    <property type="entry name" value="Zn_ribbon_recom"/>
    <property type="match status" value="1"/>
</dbReference>
<dbReference type="InterPro" id="IPR011109">
    <property type="entry name" value="DNA_bind_recombinase_dom"/>
</dbReference>
<dbReference type="InterPro" id="IPR006119">
    <property type="entry name" value="Resolv_N"/>
</dbReference>
<dbReference type="SUPFAM" id="SSF53041">
    <property type="entry name" value="Resolvase-like"/>
    <property type="match status" value="1"/>
</dbReference>
<accession>A0A1G1KXY8</accession>
<dbReference type="CDD" id="cd00338">
    <property type="entry name" value="Ser_Recombinase"/>
    <property type="match status" value="1"/>
</dbReference>
<dbReference type="AlphaFoldDB" id="A0A1G1KXY8"/>
<dbReference type="Proteomes" id="UP000178187">
    <property type="component" value="Unassembled WGS sequence"/>
</dbReference>
<evidence type="ECO:0000259" key="3">
    <source>
        <dbReference type="PROSITE" id="PS51737"/>
    </source>
</evidence>
<evidence type="ECO:0000313" key="5">
    <source>
        <dbReference type="Proteomes" id="UP000178187"/>
    </source>
</evidence>
<sequence>MTDHKKNKRFIIYVRCSTDDQSRGDYTTLDAQAHHCKNMLEALDYETARIVKDDGFSGKDLKRPGIQGVLKEIGNGKTHTFDGIIFFRLDRLTRNPRDLYALIDLFKENDIDFISVKENMDSSSALGRVVIGIIGLLSAFERELTGERVKASSIARARQGMWTGGTLPYGYKLQDTGPMVDGRQPHKVVIDAAIAQKLKLIWQMAAENKSIRTIARELEKREIKGPTGKSWRAQTVLNILRNPFYKGEMRWAGETHKGKHEQLIDAAIWEKANRVVSANLPGHRFIAKPKEYIFLLEGLLSCGQCGSRMITKFSLGESKKKFHYYICGRRNQGLGCDSMPLSAPNFDQAVISFFRNSSKDQRLIVKAVENALLEARSRLNFAGKNIVKVEKQLKTAREAAEKLIDLALNGTISKGTTYKARLEALEAETCKLENQLAKLQAQKTAAEMSADSAKFIHSNIVFIMGRFDKADPATQKAFFQALIKEIIRVH</sequence>
<protein>
    <recommendedName>
        <fullName evidence="6">Serine recombinase</fullName>
    </recommendedName>
</protein>
<evidence type="ECO:0000256" key="1">
    <source>
        <dbReference type="SAM" id="Coils"/>
    </source>
</evidence>
<gene>
    <name evidence="4" type="ORF">A3G33_08180</name>
</gene>
<feature type="coiled-coil region" evidence="1">
    <location>
        <begin position="379"/>
        <end position="442"/>
    </location>
</feature>
<dbReference type="EMBL" id="MHFR01000039">
    <property type="protein sequence ID" value="OGW97780.1"/>
    <property type="molecule type" value="Genomic_DNA"/>
</dbReference>
<dbReference type="GO" id="GO:0003677">
    <property type="term" value="F:DNA binding"/>
    <property type="evidence" value="ECO:0007669"/>
    <property type="project" value="InterPro"/>
</dbReference>
<feature type="domain" description="Resolvase/invertase-type recombinase catalytic" evidence="2">
    <location>
        <begin position="9"/>
        <end position="160"/>
    </location>
</feature>
<organism evidence="4 5">
    <name type="scientific">Candidatus Danuiimicrobium aquiferis</name>
    <dbReference type="NCBI Taxonomy" id="1801832"/>
    <lineage>
        <taxon>Bacteria</taxon>
        <taxon>Pseudomonadati</taxon>
        <taxon>Candidatus Omnitrophota</taxon>
        <taxon>Candidatus Danuiimicrobium</taxon>
    </lineage>
</organism>
<dbReference type="InterPro" id="IPR025827">
    <property type="entry name" value="Zn_ribbon_recom_dom"/>
</dbReference>
<dbReference type="Gene3D" id="3.90.1750.20">
    <property type="entry name" value="Putative Large Serine Recombinase, Chain B, Domain 2"/>
    <property type="match status" value="1"/>
</dbReference>
<name>A0A1G1KXY8_9BACT</name>
<evidence type="ECO:0000259" key="2">
    <source>
        <dbReference type="PROSITE" id="PS51736"/>
    </source>
</evidence>
<feature type="domain" description="Recombinase" evidence="3">
    <location>
        <begin position="168"/>
        <end position="282"/>
    </location>
</feature>
<dbReference type="Gene3D" id="3.40.50.1390">
    <property type="entry name" value="Resolvase, N-terminal catalytic domain"/>
    <property type="match status" value="1"/>
</dbReference>
<dbReference type="PROSITE" id="PS51737">
    <property type="entry name" value="RECOMBINASE_DNA_BIND"/>
    <property type="match status" value="1"/>
</dbReference>
<dbReference type="InterPro" id="IPR036162">
    <property type="entry name" value="Resolvase-like_N_sf"/>
</dbReference>
<reference evidence="4 5" key="1">
    <citation type="journal article" date="2016" name="Nat. Commun.">
        <title>Thousands of microbial genomes shed light on interconnected biogeochemical processes in an aquifer system.</title>
        <authorList>
            <person name="Anantharaman K."/>
            <person name="Brown C.T."/>
            <person name="Hug L.A."/>
            <person name="Sharon I."/>
            <person name="Castelle C.J."/>
            <person name="Probst A.J."/>
            <person name="Thomas B.C."/>
            <person name="Singh A."/>
            <person name="Wilkins M.J."/>
            <person name="Karaoz U."/>
            <person name="Brodie E.L."/>
            <person name="Williams K.H."/>
            <person name="Hubbard S.S."/>
            <person name="Banfield J.F."/>
        </authorList>
    </citation>
    <scope>NUCLEOTIDE SEQUENCE [LARGE SCALE GENOMIC DNA]</scope>
</reference>
<keyword evidence="1" id="KW-0175">Coiled coil</keyword>